<evidence type="ECO:0000256" key="4">
    <source>
        <dbReference type="ARBA" id="ARBA00022692"/>
    </source>
</evidence>
<reference evidence="10 11" key="1">
    <citation type="journal article" date="2019" name="Nat. Ecol. Evol.">
        <title>Megaphylogeny resolves global patterns of mushroom evolution.</title>
        <authorList>
            <person name="Varga T."/>
            <person name="Krizsan K."/>
            <person name="Foldi C."/>
            <person name="Dima B."/>
            <person name="Sanchez-Garcia M."/>
            <person name="Sanchez-Ramirez S."/>
            <person name="Szollosi G.J."/>
            <person name="Szarkandi J.G."/>
            <person name="Papp V."/>
            <person name="Albert L."/>
            <person name="Andreopoulos W."/>
            <person name="Angelini C."/>
            <person name="Antonin V."/>
            <person name="Barry K.W."/>
            <person name="Bougher N.L."/>
            <person name="Buchanan P."/>
            <person name="Buyck B."/>
            <person name="Bense V."/>
            <person name="Catcheside P."/>
            <person name="Chovatia M."/>
            <person name="Cooper J."/>
            <person name="Damon W."/>
            <person name="Desjardin D."/>
            <person name="Finy P."/>
            <person name="Geml J."/>
            <person name="Haridas S."/>
            <person name="Hughes K."/>
            <person name="Justo A."/>
            <person name="Karasinski D."/>
            <person name="Kautmanova I."/>
            <person name="Kiss B."/>
            <person name="Kocsube S."/>
            <person name="Kotiranta H."/>
            <person name="LaButti K.M."/>
            <person name="Lechner B.E."/>
            <person name="Liimatainen K."/>
            <person name="Lipzen A."/>
            <person name="Lukacs Z."/>
            <person name="Mihaltcheva S."/>
            <person name="Morgado L.N."/>
            <person name="Niskanen T."/>
            <person name="Noordeloos M.E."/>
            <person name="Ohm R.A."/>
            <person name="Ortiz-Santana B."/>
            <person name="Ovrebo C."/>
            <person name="Racz N."/>
            <person name="Riley R."/>
            <person name="Savchenko A."/>
            <person name="Shiryaev A."/>
            <person name="Soop K."/>
            <person name="Spirin V."/>
            <person name="Szebenyi C."/>
            <person name="Tomsovsky M."/>
            <person name="Tulloss R.E."/>
            <person name="Uehling J."/>
            <person name="Grigoriev I.V."/>
            <person name="Vagvolgyi C."/>
            <person name="Papp T."/>
            <person name="Martin F.M."/>
            <person name="Miettinen O."/>
            <person name="Hibbett D.S."/>
            <person name="Nagy L.G."/>
        </authorList>
    </citation>
    <scope>NUCLEOTIDE SEQUENCE [LARGE SCALE GENOMIC DNA]</scope>
    <source>
        <strain evidence="10 11">CBS 121175</strain>
    </source>
</reference>
<evidence type="ECO:0000313" key="10">
    <source>
        <dbReference type="EMBL" id="TFK26393.1"/>
    </source>
</evidence>
<feature type="transmembrane region" description="Helical" evidence="8">
    <location>
        <begin position="388"/>
        <end position="409"/>
    </location>
</feature>
<proteinExistence type="inferred from homology"/>
<keyword evidence="5 8" id="KW-1133">Transmembrane helix</keyword>
<evidence type="ECO:0000313" key="11">
    <source>
        <dbReference type="Proteomes" id="UP000307440"/>
    </source>
</evidence>
<feature type="transmembrane region" description="Helical" evidence="8">
    <location>
        <begin position="233"/>
        <end position="251"/>
    </location>
</feature>
<feature type="transmembrane region" description="Helical" evidence="8">
    <location>
        <begin position="73"/>
        <end position="98"/>
    </location>
</feature>
<evidence type="ECO:0000256" key="3">
    <source>
        <dbReference type="ARBA" id="ARBA00022475"/>
    </source>
</evidence>
<accession>A0A5C3L1I9</accession>
<dbReference type="InterPro" id="IPR036259">
    <property type="entry name" value="MFS_trans_sf"/>
</dbReference>
<feature type="transmembrane region" description="Helical" evidence="8">
    <location>
        <begin position="447"/>
        <end position="471"/>
    </location>
</feature>
<comment type="subcellular location">
    <subcellularLocation>
        <location evidence="1">Cell membrane</location>
        <topology evidence="1">Multi-pass membrane protein</topology>
    </subcellularLocation>
</comment>
<evidence type="ECO:0000259" key="9">
    <source>
        <dbReference type="PROSITE" id="PS50850"/>
    </source>
</evidence>
<keyword evidence="4 8" id="KW-0812">Transmembrane</keyword>
<dbReference type="EMBL" id="ML210175">
    <property type="protein sequence ID" value="TFK26393.1"/>
    <property type="molecule type" value="Genomic_DNA"/>
</dbReference>
<organism evidence="10 11">
    <name type="scientific">Coprinopsis marcescibilis</name>
    <name type="common">Agaric fungus</name>
    <name type="synonym">Psathyrella marcescibilis</name>
    <dbReference type="NCBI Taxonomy" id="230819"/>
    <lineage>
        <taxon>Eukaryota</taxon>
        <taxon>Fungi</taxon>
        <taxon>Dikarya</taxon>
        <taxon>Basidiomycota</taxon>
        <taxon>Agaricomycotina</taxon>
        <taxon>Agaricomycetes</taxon>
        <taxon>Agaricomycetidae</taxon>
        <taxon>Agaricales</taxon>
        <taxon>Agaricineae</taxon>
        <taxon>Psathyrellaceae</taxon>
        <taxon>Coprinopsis</taxon>
    </lineage>
</organism>
<evidence type="ECO:0000256" key="2">
    <source>
        <dbReference type="ARBA" id="ARBA00022448"/>
    </source>
</evidence>
<dbReference type="OrthoDB" id="9986881at2759"/>
<dbReference type="GO" id="GO:0005886">
    <property type="term" value="C:plasma membrane"/>
    <property type="evidence" value="ECO:0007669"/>
    <property type="project" value="UniProtKB-SubCell"/>
</dbReference>
<dbReference type="CDD" id="cd17323">
    <property type="entry name" value="MFS_Tpo1_MDR_like"/>
    <property type="match status" value="1"/>
</dbReference>
<name>A0A5C3L1I9_COPMA</name>
<feature type="transmembrane region" description="Helical" evidence="8">
    <location>
        <begin position="415"/>
        <end position="435"/>
    </location>
</feature>
<dbReference type="GO" id="GO:0022857">
    <property type="term" value="F:transmembrane transporter activity"/>
    <property type="evidence" value="ECO:0007669"/>
    <property type="project" value="InterPro"/>
</dbReference>
<dbReference type="Gene3D" id="1.20.1250.20">
    <property type="entry name" value="MFS general substrate transporter like domains"/>
    <property type="match status" value="1"/>
</dbReference>
<dbReference type="InterPro" id="IPR011701">
    <property type="entry name" value="MFS"/>
</dbReference>
<feature type="transmembrane region" description="Helical" evidence="8">
    <location>
        <begin position="349"/>
        <end position="367"/>
    </location>
</feature>
<feature type="transmembrane region" description="Helical" evidence="8">
    <location>
        <begin position="141"/>
        <end position="159"/>
    </location>
</feature>
<feature type="transmembrane region" description="Helical" evidence="8">
    <location>
        <begin position="483"/>
        <end position="503"/>
    </location>
</feature>
<dbReference type="PROSITE" id="PS50850">
    <property type="entry name" value="MFS"/>
    <property type="match status" value="1"/>
</dbReference>
<dbReference type="FunFam" id="1.20.1250.20:FF:000011">
    <property type="entry name" value="MFS multidrug transporter, putative"/>
    <property type="match status" value="1"/>
</dbReference>
<dbReference type="AlphaFoldDB" id="A0A5C3L1I9"/>
<gene>
    <name evidence="10" type="ORF">FA15DRAFT_292624</name>
</gene>
<evidence type="ECO:0000256" key="5">
    <source>
        <dbReference type="ARBA" id="ARBA00022989"/>
    </source>
</evidence>
<dbReference type="InterPro" id="IPR020846">
    <property type="entry name" value="MFS_dom"/>
</dbReference>
<dbReference type="Proteomes" id="UP000307440">
    <property type="component" value="Unassembled WGS sequence"/>
</dbReference>
<feature type="transmembrane region" description="Helical" evidence="8">
    <location>
        <begin position="302"/>
        <end position="329"/>
    </location>
</feature>
<feature type="transmembrane region" description="Helical" evidence="8">
    <location>
        <begin position="201"/>
        <end position="221"/>
    </location>
</feature>
<protein>
    <submittedName>
        <fullName evidence="10">MFS general substrate transporter</fullName>
    </submittedName>
</protein>
<feature type="transmembrane region" description="Helical" evidence="8">
    <location>
        <begin position="110"/>
        <end position="129"/>
    </location>
</feature>
<keyword evidence="3" id="KW-1003">Cell membrane</keyword>
<keyword evidence="6 8" id="KW-0472">Membrane</keyword>
<keyword evidence="11" id="KW-1185">Reference proteome</keyword>
<evidence type="ECO:0000256" key="7">
    <source>
        <dbReference type="ARBA" id="ARBA00038459"/>
    </source>
</evidence>
<keyword evidence="2" id="KW-0813">Transport</keyword>
<dbReference type="STRING" id="230819.A0A5C3L1I9"/>
<sequence length="582" mass="63461">MPPTSSASSLAPPVSVNPECRVDVEKAAAAQSDVRCEAERTYLGSGTADDPYVVDWDLNDPEDPYNWPSTFKWIITAQLALCTFTVSFGSSAYAGGIFYTIRDFGISDSVATLGISLYVLGFALGPLVWAAMGEMYGRRPVFLVTSFLYAAFQLQGALSRNIATLLSCRLLTGIFGASPLTNSGGTIGDIFNFRERGLASAIYATVPFLGPVIGPIVGGFVAENPRLGWHFNFWLMFIFSTVSLFAGYFITPETYAPVLLRKRAGRLYRESNKTVHFVSLHDQKKEAKTLAGLMRKNLSRPFVFIATEPIVLLVAIYSSIMYGTLYALFSAFPIVFQLHRGFTPGQGGLAFVGVGLGIFMGTASQTLQNKIYWRIMDNSETGRAPPEARLHMAIVGAVLSPIGLWWFAWTSQPSIHWAAPIVAGIPFGTGISQILQSLTTYLMDTYTIYFASAISATVVLRSICGAVFPLFSPALFKSLGDQWAMSVFAALLTVCMPIPILFWKYGPRIRSKSRHAFFEDDLSAARGDTTFVSSQTGHTMCERGAVGVGIVNSDSNHSTQVATPTPPKKRPMPWPKTFIVPA</sequence>
<dbReference type="SUPFAM" id="SSF103473">
    <property type="entry name" value="MFS general substrate transporter"/>
    <property type="match status" value="1"/>
</dbReference>
<comment type="similarity">
    <text evidence="7">Belongs to the major facilitator superfamily. DHA1 family. Polyamines/proton antiporter (TC 2.A.1.2.16) subfamily.</text>
</comment>
<dbReference type="PANTHER" id="PTHR23502">
    <property type="entry name" value="MAJOR FACILITATOR SUPERFAMILY"/>
    <property type="match status" value="1"/>
</dbReference>
<dbReference type="Pfam" id="PF07690">
    <property type="entry name" value="MFS_1"/>
    <property type="match status" value="1"/>
</dbReference>
<evidence type="ECO:0000256" key="6">
    <source>
        <dbReference type="ARBA" id="ARBA00023136"/>
    </source>
</evidence>
<feature type="domain" description="Major facilitator superfamily (MFS) profile" evidence="9">
    <location>
        <begin position="75"/>
        <end position="510"/>
    </location>
</feature>
<dbReference type="PANTHER" id="PTHR23502:SF186">
    <property type="entry name" value="MAJOR FACILITATOR SUPERFAMILY (MFS) PROFILE DOMAIN-CONTAINING PROTEIN"/>
    <property type="match status" value="1"/>
</dbReference>
<evidence type="ECO:0000256" key="1">
    <source>
        <dbReference type="ARBA" id="ARBA00004651"/>
    </source>
</evidence>
<evidence type="ECO:0000256" key="8">
    <source>
        <dbReference type="SAM" id="Phobius"/>
    </source>
</evidence>